<dbReference type="PANTHER" id="PTHR43295">
    <property type="entry name" value="ARGININE DECARBOXYLASE"/>
    <property type="match status" value="1"/>
</dbReference>
<dbReference type="FunFam" id="3.20.20.10:FF:000001">
    <property type="entry name" value="Biosynthetic arginine decarboxylase"/>
    <property type="match status" value="1"/>
</dbReference>
<evidence type="ECO:0000256" key="14">
    <source>
        <dbReference type="PIRSR" id="PIRSR600183-50"/>
    </source>
</evidence>
<organism evidence="18 19">
    <name type="scientific">Shewanella mangrovi</name>
    <dbReference type="NCBI Taxonomy" id="1515746"/>
    <lineage>
        <taxon>Bacteria</taxon>
        <taxon>Pseudomonadati</taxon>
        <taxon>Pseudomonadota</taxon>
        <taxon>Gammaproteobacteria</taxon>
        <taxon>Alteromonadales</taxon>
        <taxon>Shewanellaceae</taxon>
        <taxon>Shewanella</taxon>
    </lineage>
</organism>
<comment type="caution">
    <text evidence="18">The sequence shown here is derived from an EMBL/GenBank/DDBJ whole genome shotgun (WGS) entry which is preliminary data.</text>
</comment>
<dbReference type="InterPro" id="IPR041128">
    <property type="entry name" value="Arg_decarbox_C"/>
</dbReference>
<evidence type="ECO:0000313" key="19">
    <source>
        <dbReference type="Proteomes" id="UP000029264"/>
    </source>
</evidence>
<keyword evidence="5 12" id="KW-0479">Metal-binding</keyword>
<evidence type="ECO:0000259" key="15">
    <source>
        <dbReference type="Pfam" id="PF02784"/>
    </source>
</evidence>
<comment type="cofactor">
    <cofactor evidence="2 12">
        <name>Mg(2+)</name>
        <dbReference type="ChEBI" id="CHEBI:18420"/>
    </cofactor>
</comment>
<dbReference type="STRING" id="1515746.HR45_03640"/>
<dbReference type="GO" id="GO:0008792">
    <property type="term" value="F:arginine decarboxylase activity"/>
    <property type="evidence" value="ECO:0007669"/>
    <property type="project" value="UniProtKB-UniRule"/>
</dbReference>
<evidence type="ECO:0000256" key="9">
    <source>
        <dbReference type="ARBA" id="ARBA00023066"/>
    </source>
</evidence>
<comment type="pathway">
    <text evidence="12">Amine and polyamine biosynthesis; agmatine biosynthesis; agmatine from L-arginine: step 1/1.</text>
</comment>
<dbReference type="eggNOG" id="COG1166">
    <property type="taxonomic scope" value="Bacteria"/>
</dbReference>
<comment type="cofactor">
    <cofactor evidence="1 12 13">
        <name>pyridoxal 5'-phosphate</name>
        <dbReference type="ChEBI" id="CHEBI:597326"/>
    </cofactor>
</comment>
<reference evidence="18 19" key="1">
    <citation type="submission" date="2014-06" db="EMBL/GenBank/DDBJ databases">
        <title>Shewanella sp. YQH10.</title>
        <authorList>
            <person name="Liu Y."/>
            <person name="Zeng R."/>
        </authorList>
    </citation>
    <scope>NUCLEOTIDE SEQUENCE [LARGE SCALE GENOMIC DNA]</scope>
    <source>
        <strain evidence="18 19">YQH10</strain>
    </source>
</reference>
<dbReference type="InterPro" id="IPR029066">
    <property type="entry name" value="PLP-binding_barrel"/>
</dbReference>
<evidence type="ECO:0000256" key="11">
    <source>
        <dbReference type="ARBA" id="ARBA00023239"/>
    </source>
</evidence>
<protein>
    <recommendedName>
        <fullName evidence="12">Biosynthetic arginine decarboxylase</fullName>
        <shortName evidence="12">ADC</shortName>
        <ecNumber evidence="12">4.1.1.19</ecNumber>
    </recommendedName>
</protein>
<dbReference type="InterPro" id="IPR000183">
    <property type="entry name" value="Orn/DAP/Arg_de-COase"/>
</dbReference>
<dbReference type="RefSeq" id="WP_037439786.1">
    <property type="nucleotide sequence ID" value="NZ_JPEO01000002.1"/>
</dbReference>
<evidence type="ECO:0000256" key="4">
    <source>
        <dbReference type="ARBA" id="ARBA00008357"/>
    </source>
</evidence>
<dbReference type="PRINTS" id="PR01180">
    <property type="entry name" value="ARGDCRBXLASE"/>
</dbReference>
<keyword evidence="8 12" id="KW-0663">Pyridoxal phosphate</keyword>
<keyword evidence="10 12" id="KW-0620">Polyamine biosynthesis</keyword>
<dbReference type="GO" id="GO:0033388">
    <property type="term" value="P:putrescine biosynthetic process from arginine"/>
    <property type="evidence" value="ECO:0007669"/>
    <property type="project" value="TreeGrafter"/>
</dbReference>
<evidence type="ECO:0000256" key="1">
    <source>
        <dbReference type="ARBA" id="ARBA00001933"/>
    </source>
</evidence>
<feature type="domain" description="Arginine decarboxylase C-terminal helical" evidence="17">
    <location>
        <begin position="585"/>
        <end position="633"/>
    </location>
</feature>
<dbReference type="GO" id="GO:0046872">
    <property type="term" value="F:metal ion binding"/>
    <property type="evidence" value="ECO:0007669"/>
    <property type="project" value="UniProtKB-KW"/>
</dbReference>
<comment type="catalytic activity">
    <reaction evidence="12">
        <text>L-arginine + H(+) = agmatine + CO2</text>
        <dbReference type="Rhea" id="RHEA:17641"/>
        <dbReference type="ChEBI" id="CHEBI:15378"/>
        <dbReference type="ChEBI" id="CHEBI:16526"/>
        <dbReference type="ChEBI" id="CHEBI:32682"/>
        <dbReference type="ChEBI" id="CHEBI:58145"/>
        <dbReference type="EC" id="4.1.1.19"/>
    </reaction>
</comment>
<accession>A0A094LTK2</accession>
<dbReference type="SUPFAM" id="SSF51419">
    <property type="entry name" value="PLP-binding barrel"/>
    <property type="match status" value="1"/>
</dbReference>
<dbReference type="OrthoDB" id="9802658at2"/>
<keyword evidence="7 12" id="KW-0460">Magnesium</keyword>
<dbReference type="Pfam" id="PF17810">
    <property type="entry name" value="Arg_decarb_HB"/>
    <property type="match status" value="1"/>
</dbReference>
<dbReference type="UniPathway" id="UPA00186">
    <property type="reaction ID" value="UER00284"/>
</dbReference>
<evidence type="ECO:0000259" key="17">
    <source>
        <dbReference type="Pfam" id="PF17944"/>
    </source>
</evidence>
<dbReference type="EMBL" id="JPEO01000002">
    <property type="protein sequence ID" value="KFZ38533.1"/>
    <property type="molecule type" value="Genomic_DNA"/>
</dbReference>
<dbReference type="Gene3D" id="1.10.287.3440">
    <property type="match status" value="1"/>
</dbReference>
<dbReference type="Proteomes" id="UP000029264">
    <property type="component" value="Unassembled WGS sequence"/>
</dbReference>
<dbReference type="Gene3D" id="3.20.20.10">
    <property type="entry name" value="Alanine racemase"/>
    <property type="match status" value="1"/>
</dbReference>
<dbReference type="FunFam" id="2.40.37.10:FF:000001">
    <property type="entry name" value="Biosynthetic arginine decarboxylase"/>
    <property type="match status" value="1"/>
</dbReference>
<evidence type="ECO:0000256" key="5">
    <source>
        <dbReference type="ARBA" id="ARBA00022723"/>
    </source>
</evidence>
<dbReference type="NCBIfam" id="NF003763">
    <property type="entry name" value="PRK05354.1"/>
    <property type="match status" value="1"/>
</dbReference>
<evidence type="ECO:0000256" key="10">
    <source>
        <dbReference type="ARBA" id="ARBA00023115"/>
    </source>
</evidence>
<dbReference type="InterPro" id="IPR002985">
    <property type="entry name" value="Arg_decrbxlase"/>
</dbReference>
<sequence length="637" mass="71031">MSDWSIDDARTGYNVAYWSQGYYGVNDEGEVTVSPDPSNPNSRISLNELAKDMVKAGVSMPVLVRFPQILFQRVDNLCQAFNQAIERYDYGSDYLLVYPIKVNQQQAVVEEILASQKSKVVSQLGLEAGSKPELMAVLAMAQKASSVIVCNGYKDKEYIRLALIGEKLGHKVYIVLEKMSELKIVLREAKELGVTPRLGLRARLAFQGKGKWQASGGEKSKFGLSAAQVLKVIDELKENDMLESLQLLHFHLGSQIANIRDIRHGVGEAARFYCELRKLGAKINCFDVGGGLAVDYDGTRSQSNNSMNYGLTEYANNIVSTLADVCAEYEQPVPRLISESGRYLTAHHAVLIADVIGTEAYAPEVIQAPEDEAPQLLHNMWQSWTDISERGDTRALIEIFHDSQSDLAEAHSLFALGQLTLEQRAWAEQTNLRVCYELQGMMSAKNRYHRPIIDELNEKLADKFFVNFSLFQSLPDAWGIDQVFPVLPLSGLDKAPERRAVMLDITCDSDGTIDQYVDGQGIETTLPVPAWSAESPYLLGFFLVGAYQEILGDLHNLFGDTNSAVVRVDEHGLPNIETVYAGDTVADVLRYVNLDAVSFMRTYEELVNTHIEEDERASILEELHLGIKGYTYLEDFA</sequence>
<dbReference type="Pfam" id="PF17944">
    <property type="entry name" value="Arg_decarbox_C"/>
    <property type="match status" value="1"/>
</dbReference>
<keyword evidence="9 12" id="KW-0745">Spermidine biosynthesis</keyword>
<evidence type="ECO:0000256" key="8">
    <source>
        <dbReference type="ARBA" id="ARBA00022898"/>
    </source>
</evidence>
<evidence type="ECO:0000256" key="6">
    <source>
        <dbReference type="ARBA" id="ARBA00022793"/>
    </source>
</evidence>
<dbReference type="PANTHER" id="PTHR43295:SF9">
    <property type="entry name" value="BIOSYNTHETIC ARGININE DECARBOXYLASE"/>
    <property type="match status" value="1"/>
</dbReference>
<name>A0A094LTK2_9GAMM</name>
<dbReference type="GO" id="GO:0006527">
    <property type="term" value="P:L-arginine catabolic process"/>
    <property type="evidence" value="ECO:0007669"/>
    <property type="project" value="InterPro"/>
</dbReference>
<dbReference type="InterPro" id="IPR009006">
    <property type="entry name" value="Ala_racemase/Decarboxylase_C"/>
</dbReference>
<dbReference type="HAMAP" id="MF_01417">
    <property type="entry name" value="SpeA"/>
    <property type="match status" value="1"/>
</dbReference>
<dbReference type="PRINTS" id="PR01179">
    <property type="entry name" value="ODADCRBXLASE"/>
</dbReference>
<dbReference type="Pfam" id="PF02784">
    <property type="entry name" value="Orn_Arg_deC_N"/>
    <property type="match status" value="1"/>
</dbReference>
<dbReference type="CDD" id="cd06830">
    <property type="entry name" value="PLPDE_III_ADC"/>
    <property type="match status" value="1"/>
</dbReference>
<feature type="domain" description="Orn/DAP/Arg decarboxylase 2 N-terminal" evidence="15">
    <location>
        <begin position="81"/>
        <end position="346"/>
    </location>
</feature>
<comment type="similarity">
    <text evidence="4 12">Belongs to the Orn/Lys/Arg decarboxylase class-II family. SpeA subfamily.</text>
</comment>
<evidence type="ECO:0000259" key="16">
    <source>
        <dbReference type="Pfam" id="PF17810"/>
    </source>
</evidence>
<dbReference type="AlphaFoldDB" id="A0A094LTK2"/>
<dbReference type="EC" id="4.1.1.19" evidence="12"/>
<dbReference type="GO" id="GO:0008295">
    <property type="term" value="P:spermidine biosynthetic process"/>
    <property type="evidence" value="ECO:0007669"/>
    <property type="project" value="UniProtKB-UniRule"/>
</dbReference>
<comment type="function">
    <text evidence="3 12">Catalyzes the biosynthesis of agmatine from arginine.</text>
</comment>
<dbReference type="Gene3D" id="2.40.37.10">
    <property type="entry name" value="Lyase, Ornithine Decarboxylase, Chain A, domain 1"/>
    <property type="match status" value="1"/>
</dbReference>
<dbReference type="PIRSF" id="PIRSF001336">
    <property type="entry name" value="Arg_decrbxlase"/>
    <property type="match status" value="1"/>
</dbReference>
<keyword evidence="6 12" id="KW-0210">Decarboxylase</keyword>
<feature type="domain" description="Arginine decarboxylase helical bundle" evidence="16">
    <location>
        <begin position="371"/>
        <end position="457"/>
    </location>
</feature>
<evidence type="ECO:0000256" key="13">
    <source>
        <dbReference type="PIRSR" id="PIRSR001336-50"/>
    </source>
</evidence>
<feature type="modified residue" description="N6-(pyridoxal phosphate)lysine" evidence="12 13">
    <location>
        <position position="101"/>
    </location>
</feature>
<evidence type="ECO:0000256" key="12">
    <source>
        <dbReference type="HAMAP-Rule" id="MF_01417"/>
    </source>
</evidence>
<evidence type="ECO:0000256" key="7">
    <source>
        <dbReference type="ARBA" id="ARBA00022842"/>
    </source>
</evidence>
<keyword evidence="11 12" id="KW-0456">Lyase</keyword>
<keyword evidence="19" id="KW-1185">Reference proteome</keyword>
<dbReference type="InterPro" id="IPR022644">
    <property type="entry name" value="De-COase2_N"/>
</dbReference>
<evidence type="ECO:0000313" key="18">
    <source>
        <dbReference type="EMBL" id="KFZ38533.1"/>
    </source>
</evidence>
<feature type="binding site" evidence="12">
    <location>
        <begin position="286"/>
        <end position="296"/>
    </location>
    <ligand>
        <name>substrate</name>
    </ligand>
</feature>
<gene>
    <name evidence="12" type="primary">speA</name>
    <name evidence="18" type="ORF">HR45_03640</name>
</gene>
<dbReference type="Gene3D" id="1.20.58.930">
    <property type="match status" value="1"/>
</dbReference>
<dbReference type="NCBIfam" id="TIGR01273">
    <property type="entry name" value="speA"/>
    <property type="match status" value="1"/>
</dbReference>
<evidence type="ECO:0000256" key="3">
    <source>
        <dbReference type="ARBA" id="ARBA00002257"/>
    </source>
</evidence>
<proteinExistence type="inferred from homology"/>
<feature type="active site" description="Proton donor" evidence="14">
    <location>
        <position position="507"/>
    </location>
</feature>
<evidence type="ECO:0000256" key="2">
    <source>
        <dbReference type="ARBA" id="ARBA00001946"/>
    </source>
</evidence>
<dbReference type="InterPro" id="IPR040634">
    <property type="entry name" value="Arg_decarb_HB"/>
</dbReference>